<dbReference type="GO" id="GO:0033214">
    <property type="term" value="P:siderophore-iron import into cell"/>
    <property type="evidence" value="ECO:0007669"/>
    <property type="project" value="TreeGrafter"/>
</dbReference>
<dbReference type="GO" id="GO:0022857">
    <property type="term" value="F:transmembrane transporter activity"/>
    <property type="evidence" value="ECO:0007669"/>
    <property type="project" value="InterPro"/>
</dbReference>
<feature type="transmembrane region" description="Helical" evidence="8">
    <location>
        <begin position="98"/>
        <end position="121"/>
    </location>
</feature>
<gene>
    <name evidence="10" type="ORF">BJY20_001768</name>
</gene>
<dbReference type="Proteomes" id="UP000554054">
    <property type="component" value="Unassembled WGS sequence"/>
</dbReference>
<evidence type="ECO:0000256" key="2">
    <source>
        <dbReference type="ARBA" id="ARBA00007935"/>
    </source>
</evidence>
<feature type="transmembrane region" description="Helical" evidence="8">
    <location>
        <begin position="127"/>
        <end position="149"/>
    </location>
</feature>
<feature type="chain" id="PRO_5032422674" evidence="9">
    <location>
        <begin position="26"/>
        <end position="346"/>
    </location>
</feature>
<dbReference type="CDD" id="cd06550">
    <property type="entry name" value="TM_ABC_iron-siderophores_like"/>
    <property type="match status" value="1"/>
</dbReference>
<comment type="caution">
    <text evidence="10">The sequence shown here is derived from an EMBL/GenBank/DDBJ whole genome shotgun (WGS) entry which is preliminary data.</text>
</comment>
<evidence type="ECO:0000256" key="6">
    <source>
        <dbReference type="ARBA" id="ARBA00022989"/>
    </source>
</evidence>
<evidence type="ECO:0000313" key="11">
    <source>
        <dbReference type="Proteomes" id="UP000554054"/>
    </source>
</evidence>
<keyword evidence="4" id="KW-1003">Cell membrane</keyword>
<evidence type="ECO:0000256" key="3">
    <source>
        <dbReference type="ARBA" id="ARBA00022448"/>
    </source>
</evidence>
<feature type="transmembrane region" description="Helical" evidence="8">
    <location>
        <begin position="161"/>
        <end position="182"/>
    </location>
</feature>
<keyword evidence="6 8" id="KW-1133">Transmembrane helix</keyword>
<comment type="similarity">
    <text evidence="2">Belongs to the binding-protein-dependent transport system permease family. FecCD subfamily.</text>
</comment>
<comment type="subcellular location">
    <subcellularLocation>
        <location evidence="1">Cell membrane</location>
        <topology evidence="1">Multi-pass membrane protein</topology>
    </subcellularLocation>
</comment>
<dbReference type="EMBL" id="JACCAE010000001">
    <property type="protein sequence ID" value="NYF98376.1"/>
    <property type="molecule type" value="Genomic_DNA"/>
</dbReference>
<dbReference type="PANTHER" id="PTHR30472">
    <property type="entry name" value="FERRIC ENTEROBACTIN TRANSPORT SYSTEM PERMEASE PROTEIN"/>
    <property type="match status" value="1"/>
</dbReference>
<feature type="transmembrane region" description="Helical" evidence="8">
    <location>
        <begin position="69"/>
        <end position="86"/>
    </location>
</feature>
<feature type="transmembrane region" description="Helical" evidence="8">
    <location>
        <begin position="252"/>
        <end position="277"/>
    </location>
</feature>
<evidence type="ECO:0000256" key="1">
    <source>
        <dbReference type="ARBA" id="ARBA00004651"/>
    </source>
</evidence>
<dbReference type="FunFam" id="1.10.3470.10:FF:000001">
    <property type="entry name" value="Vitamin B12 ABC transporter permease BtuC"/>
    <property type="match status" value="1"/>
</dbReference>
<accession>A0A852VQA1</accession>
<dbReference type="GO" id="GO:0005886">
    <property type="term" value="C:plasma membrane"/>
    <property type="evidence" value="ECO:0007669"/>
    <property type="project" value="UniProtKB-SubCell"/>
</dbReference>
<feature type="transmembrane region" description="Helical" evidence="8">
    <location>
        <begin position="202"/>
        <end position="224"/>
    </location>
</feature>
<name>A0A852VQA1_9MICO</name>
<dbReference type="PANTHER" id="PTHR30472:SF67">
    <property type="entry name" value="PERMEASE OF ABC TRANSPORTER-RELATED"/>
    <property type="match status" value="1"/>
</dbReference>
<evidence type="ECO:0000256" key="7">
    <source>
        <dbReference type="ARBA" id="ARBA00023136"/>
    </source>
</evidence>
<dbReference type="InterPro" id="IPR037294">
    <property type="entry name" value="ABC_BtuC-like"/>
</dbReference>
<dbReference type="Gene3D" id="1.10.3470.10">
    <property type="entry name" value="ABC transporter involved in vitamin B12 uptake, BtuC"/>
    <property type="match status" value="1"/>
</dbReference>
<protein>
    <submittedName>
        <fullName evidence="10">Iron complex transport system permease protein</fullName>
    </submittedName>
</protein>
<evidence type="ECO:0000256" key="4">
    <source>
        <dbReference type="ARBA" id="ARBA00022475"/>
    </source>
</evidence>
<dbReference type="RefSeq" id="WP_185991194.1">
    <property type="nucleotide sequence ID" value="NZ_JACCAE010000001.1"/>
</dbReference>
<evidence type="ECO:0000256" key="9">
    <source>
        <dbReference type="SAM" id="SignalP"/>
    </source>
</evidence>
<dbReference type="SUPFAM" id="SSF81345">
    <property type="entry name" value="ABC transporter involved in vitamin B12 uptake, BtuC"/>
    <property type="match status" value="1"/>
</dbReference>
<keyword evidence="7 8" id="KW-0472">Membrane</keyword>
<evidence type="ECO:0000256" key="8">
    <source>
        <dbReference type="SAM" id="Phobius"/>
    </source>
</evidence>
<keyword evidence="3" id="KW-0813">Transport</keyword>
<dbReference type="InterPro" id="IPR000522">
    <property type="entry name" value="ABC_transptr_permease_BtuC"/>
</dbReference>
<feature type="transmembrane region" description="Helical" evidence="8">
    <location>
        <begin position="320"/>
        <end position="338"/>
    </location>
</feature>
<sequence>MRSQSLSAVMTLAAVLTLVAAMVHALTAGPVAIPAQDALATVARRMHIGDFDVTVLTDQIVWQLRLPRVLGAAAVGAALAISGAVLQSLTRNDLADPYLLGISGGGGVGAVAVIVLGFPVAGILGTAALAIGAFVGALGALALVLALSATREGDLPPARTVLAGVAVGLACSSAVSFMVTVLGDRNTANQVLHWTLGSVAGVRWSSAVFLVVVAVLATVVLIGFARTLDAFAFGENTARTLGIHVERVRWTLLGLTALVTACAVAYAGLIGFVGLVVPHVVRLLIGPAHGVLLPLSAILGATALVGADTLSRTLVESQEVPLGVVTGLVGAPVFALLLHRERRRLG</sequence>
<evidence type="ECO:0000256" key="5">
    <source>
        <dbReference type="ARBA" id="ARBA00022692"/>
    </source>
</evidence>
<reference evidence="10 11" key="1">
    <citation type="submission" date="2020-07" db="EMBL/GenBank/DDBJ databases">
        <title>Sequencing the genomes of 1000 actinobacteria strains.</title>
        <authorList>
            <person name="Klenk H.-P."/>
        </authorList>
    </citation>
    <scope>NUCLEOTIDE SEQUENCE [LARGE SCALE GENOMIC DNA]</scope>
    <source>
        <strain evidence="10 11">DSM 26154</strain>
    </source>
</reference>
<feature type="signal peptide" evidence="9">
    <location>
        <begin position="1"/>
        <end position="25"/>
    </location>
</feature>
<keyword evidence="11" id="KW-1185">Reference proteome</keyword>
<evidence type="ECO:0000313" key="10">
    <source>
        <dbReference type="EMBL" id="NYF98376.1"/>
    </source>
</evidence>
<keyword evidence="5 8" id="KW-0812">Transmembrane</keyword>
<keyword evidence="9" id="KW-0732">Signal</keyword>
<proteinExistence type="inferred from homology"/>
<dbReference type="Pfam" id="PF01032">
    <property type="entry name" value="FecCD"/>
    <property type="match status" value="1"/>
</dbReference>
<organism evidence="10 11">
    <name type="scientific">Janibacter cremeus</name>
    <dbReference type="NCBI Taxonomy" id="1285192"/>
    <lineage>
        <taxon>Bacteria</taxon>
        <taxon>Bacillati</taxon>
        <taxon>Actinomycetota</taxon>
        <taxon>Actinomycetes</taxon>
        <taxon>Micrococcales</taxon>
        <taxon>Intrasporangiaceae</taxon>
        <taxon>Janibacter</taxon>
    </lineage>
</organism>
<dbReference type="AlphaFoldDB" id="A0A852VQA1"/>